<reference evidence="2 3" key="1">
    <citation type="submission" date="2024-09" db="EMBL/GenBank/DDBJ databases">
        <authorList>
            <person name="Sun Q."/>
            <person name="Mori K."/>
        </authorList>
    </citation>
    <scope>NUCLEOTIDE SEQUENCE [LARGE SCALE GENOMIC DNA]</scope>
    <source>
        <strain evidence="2 3">JCM 9626</strain>
    </source>
</reference>
<dbReference type="RefSeq" id="WP_140011002.1">
    <property type="nucleotide sequence ID" value="NZ_JBHMDG010000002.1"/>
</dbReference>
<protein>
    <submittedName>
        <fullName evidence="2">TIGR02391 family protein</fullName>
    </submittedName>
</protein>
<organism evidence="2 3">
    <name type="scientific">Nocardioides plantarum</name>
    <dbReference type="NCBI Taxonomy" id="29299"/>
    <lineage>
        <taxon>Bacteria</taxon>
        <taxon>Bacillati</taxon>
        <taxon>Actinomycetota</taxon>
        <taxon>Actinomycetes</taxon>
        <taxon>Propionibacteriales</taxon>
        <taxon>Nocardioidaceae</taxon>
        <taxon>Nocardioides</taxon>
    </lineage>
</organism>
<evidence type="ECO:0000259" key="1">
    <source>
        <dbReference type="Pfam" id="PF09509"/>
    </source>
</evidence>
<sequence>MNVEWMRGILDEYVRLSNLINMAEEMQVPEEAHEQHDELQRLVYAVNAIFAKLNEPPISAGLGDHDRSDPAWYWVRNGQHAQGVLTHLDAVAEMNRTESPTLNAKSLHPWVWDAAAAFWTAGHFAAGVETGAKALTAFVQTKSGSRLADREMAADLFSQKAKAGATRLWLPGDRDQDTWKSRQDGLHNLAMGAYAGIRNVAAHSVETGWTEQEALEYLAVLSTVARWAEETEVVVCSE</sequence>
<evidence type="ECO:0000313" key="3">
    <source>
        <dbReference type="Proteomes" id="UP001589750"/>
    </source>
</evidence>
<proteinExistence type="predicted"/>
<gene>
    <name evidence="2" type="ORF">ACFFRI_01830</name>
</gene>
<accession>A0ABV5K7Y7</accession>
<dbReference type="Pfam" id="PF09509">
    <property type="entry name" value="Hypoth_Ymh"/>
    <property type="match status" value="1"/>
</dbReference>
<dbReference type="EMBL" id="JBHMDG010000002">
    <property type="protein sequence ID" value="MFB9311769.1"/>
    <property type="molecule type" value="Genomic_DNA"/>
</dbReference>
<comment type="caution">
    <text evidence="2">The sequence shown here is derived from an EMBL/GenBank/DDBJ whole genome shotgun (WGS) entry which is preliminary data.</text>
</comment>
<evidence type="ECO:0000313" key="2">
    <source>
        <dbReference type="EMBL" id="MFB9311769.1"/>
    </source>
</evidence>
<dbReference type="Proteomes" id="UP001589750">
    <property type="component" value="Unassembled WGS sequence"/>
</dbReference>
<dbReference type="InterPro" id="IPR012654">
    <property type="entry name" value="CHP02391"/>
</dbReference>
<name>A0ABV5K7Y7_9ACTN</name>
<keyword evidence="3" id="KW-1185">Reference proteome</keyword>
<feature type="domain" description="Conserved hypothetical protein CHP02391" evidence="1">
    <location>
        <begin position="106"/>
        <end position="227"/>
    </location>
</feature>